<reference evidence="2 3" key="1">
    <citation type="submission" date="2023-08" db="EMBL/GenBank/DDBJ databases">
        <title>Black Yeasts Isolated from many extreme environments.</title>
        <authorList>
            <person name="Coleine C."/>
            <person name="Stajich J.E."/>
            <person name="Selbmann L."/>
        </authorList>
    </citation>
    <scope>NUCLEOTIDE SEQUENCE [LARGE SCALE GENOMIC DNA]</scope>
    <source>
        <strain evidence="2 3">CCFEE 536</strain>
    </source>
</reference>
<evidence type="ECO:0000256" key="1">
    <source>
        <dbReference type="SAM" id="MobiDB-lite"/>
    </source>
</evidence>
<comment type="caution">
    <text evidence="2">The sequence shown here is derived from an EMBL/GenBank/DDBJ whole genome shotgun (WGS) entry which is preliminary data.</text>
</comment>
<gene>
    <name evidence="2" type="ORF">LTR16_001923</name>
</gene>
<organism evidence="2 3">
    <name type="scientific">Cryomyces antarcticus</name>
    <dbReference type="NCBI Taxonomy" id="329879"/>
    <lineage>
        <taxon>Eukaryota</taxon>
        <taxon>Fungi</taxon>
        <taxon>Dikarya</taxon>
        <taxon>Ascomycota</taxon>
        <taxon>Pezizomycotina</taxon>
        <taxon>Dothideomycetes</taxon>
        <taxon>Dothideomycetes incertae sedis</taxon>
        <taxon>Cryomyces</taxon>
    </lineage>
</organism>
<evidence type="ECO:0000313" key="3">
    <source>
        <dbReference type="Proteomes" id="UP001357485"/>
    </source>
</evidence>
<feature type="compositionally biased region" description="Acidic residues" evidence="1">
    <location>
        <begin position="130"/>
        <end position="142"/>
    </location>
</feature>
<name>A0ABR0M8B3_9PEZI</name>
<feature type="region of interest" description="Disordered" evidence="1">
    <location>
        <begin position="128"/>
        <end position="147"/>
    </location>
</feature>
<evidence type="ECO:0008006" key="4">
    <source>
        <dbReference type="Google" id="ProtNLM"/>
    </source>
</evidence>
<protein>
    <recommendedName>
        <fullName evidence="4">SEP domain-containing protein</fullName>
    </recommendedName>
</protein>
<proteinExistence type="predicted"/>
<accession>A0ABR0M8B3</accession>
<keyword evidence="3" id="KW-1185">Reference proteome</keyword>
<sequence>MAADDLLSRTTRYKIEYRDDNWPQSPESPPTAVAEDRLTFLESLHDPGIRALAEMRRFSRSIEELSDHNVYLAAHTQMLSELQADEERLTSLFAGPAFPTYLAAGTPADPDENAAQPTQPAPAFTITITSDDESSAGEEDEISPFRRMDRMERDRRWSLESHDEELHDLDPRHDWTGLRPQTAGLRAPRRSVPSVIEPAGLSSAAGTGMQACDQAILAPQARFFIRKSRSKVAVKFDPPISAKSILLKLWSPQPEGNIDIQSIKAYGFAGPRYLPCVEPR</sequence>
<dbReference type="EMBL" id="JAVRRA010000127">
    <property type="protein sequence ID" value="KAK5292451.1"/>
    <property type="molecule type" value="Genomic_DNA"/>
</dbReference>
<dbReference type="Proteomes" id="UP001357485">
    <property type="component" value="Unassembled WGS sequence"/>
</dbReference>
<evidence type="ECO:0000313" key="2">
    <source>
        <dbReference type="EMBL" id="KAK5292451.1"/>
    </source>
</evidence>